<accession>W9YQI7</accession>
<organism evidence="2 3">
    <name type="scientific">Capronia epimyces CBS 606.96</name>
    <dbReference type="NCBI Taxonomy" id="1182542"/>
    <lineage>
        <taxon>Eukaryota</taxon>
        <taxon>Fungi</taxon>
        <taxon>Dikarya</taxon>
        <taxon>Ascomycota</taxon>
        <taxon>Pezizomycotina</taxon>
        <taxon>Eurotiomycetes</taxon>
        <taxon>Chaetothyriomycetidae</taxon>
        <taxon>Chaetothyriales</taxon>
        <taxon>Herpotrichiellaceae</taxon>
        <taxon>Capronia</taxon>
    </lineage>
</organism>
<keyword evidence="3" id="KW-1185">Reference proteome</keyword>
<proteinExistence type="predicted"/>
<name>W9YQI7_9EURO</name>
<feature type="compositionally biased region" description="Basic and acidic residues" evidence="1">
    <location>
        <begin position="145"/>
        <end position="156"/>
    </location>
</feature>
<evidence type="ECO:0000256" key="1">
    <source>
        <dbReference type="SAM" id="MobiDB-lite"/>
    </source>
</evidence>
<feature type="compositionally biased region" description="Basic and acidic residues" evidence="1">
    <location>
        <begin position="87"/>
        <end position="98"/>
    </location>
</feature>
<sequence length="156" mass="17341">MDPADRAKLVKDAEFLFELLRESPGPIVICIAPYAEKENMKPNTIVKRLAEIKKRNNLNIVTTTQIPEGSKLTLGANNDAGQAKVNAKRDRVVKDGKAKAGGAKARSAEAEDVEHEPVIRKKARKFDSEDDEEAYDMPGRKAKKLKTEADLINERE</sequence>
<comment type="caution">
    <text evidence="2">The sequence shown here is derived from an EMBL/GenBank/DDBJ whole genome shotgun (WGS) entry which is preliminary data.</text>
</comment>
<dbReference type="RefSeq" id="XP_007728406.1">
    <property type="nucleotide sequence ID" value="XM_007730216.1"/>
</dbReference>
<dbReference type="GeneID" id="19164206"/>
<evidence type="ECO:0000313" key="2">
    <source>
        <dbReference type="EMBL" id="EXJ91516.1"/>
    </source>
</evidence>
<dbReference type="Proteomes" id="UP000019478">
    <property type="component" value="Unassembled WGS sequence"/>
</dbReference>
<feature type="region of interest" description="Disordered" evidence="1">
    <location>
        <begin position="73"/>
        <end position="156"/>
    </location>
</feature>
<dbReference type="AlphaFoldDB" id="W9YQI7"/>
<protein>
    <submittedName>
        <fullName evidence="2">Uncharacterized protein</fullName>
    </submittedName>
</protein>
<dbReference type="EMBL" id="AMGY01000001">
    <property type="protein sequence ID" value="EXJ91516.1"/>
    <property type="molecule type" value="Genomic_DNA"/>
</dbReference>
<dbReference type="HOGENOM" id="CLU_099912_0_0_1"/>
<evidence type="ECO:0000313" key="3">
    <source>
        <dbReference type="Proteomes" id="UP000019478"/>
    </source>
</evidence>
<reference evidence="2 3" key="1">
    <citation type="submission" date="2013-03" db="EMBL/GenBank/DDBJ databases">
        <title>The Genome Sequence of Capronia epimyces CBS 606.96.</title>
        <authorList>
            <consortium name="The Broad Institute Genomics Platform"/>
            <person name="Cuomo C."/>
            <person name="de Hoog S."/>
            <person name="Gorbushina A."/>
            <person name="Walker B."/>
            <person name="Young S.K."/>
            <person name="Zeng Q."/>
            <person name="Gargeya S."/>
            <person name="Fitzgerald M."/>
            <person name="Haas B."/>
            <person name="Abouelleil A."/>
            <person name="Allen A.W."/>
            <person name="Alvarado L."/>
            <person name="Arachchi H.M."/>
            <person name="Berlin A.M."/>
            <person name="Chapman S.B."/>
            <person name="Gainer-Dewar J."/>
            <person name="Goldberg J."/>
            <person name="Griggs A."/>
            <person name="Gujja S."/>
            <person name="Hansen M."/>
            <person name="Howarth C."/>
            <person name="Imamovic A."/>
            <person name="Ireland A."/>
            <person name="Larimer J."/>
            <person name="McCowan C."/>
            <person name="Murphy C."/>
            <person name="Pearson M."/>
            <person name="Poon T.W."/>
            <person name="Priest M."/>
            <person name="Roberts A."/>
            <person name="Saif S."/>
            <person name="Shea T."/>
            <person name="Sisk P."/>
            <person name="Sykes S."/>
            <person name="Wortman J."/>
            <person name="Nusbaum C."/>
            <person name="Birren B."/>
        </authorList>
    </citation>
    <scope>NUCLEOTIDE SEQUENCE [LARGE SCALE GENOMIC DNA]</scope>
    <source>
        <strain evidence="2 3">CBS 606.96</strain>
    </source>
</reference>
<gene>
    <name evidence="2" type="ORF">A1O3_00064</name>
</gene>
<dbReference type="OrthoDB" id="4151761at2759"/>